<keyword evidence="2 4" id="KW-0732">Signal</keyword>
<dbReference type="GO" id="GO:0008233">
    <property type="term" value="F:peptidase activity"/>
    <property type="evidence" value="ECO:0007669"/>
    <property type="project" value="UniProtKB-KW"/>
</dbReference>
<feature type="signal peptide" evidence="4">
    <location>
        <begin position="1"/>
        <end position="30"/>
    </location>
</feature>
<evidence type="ECO:0000313" key="5">
    <source>
        <dbReference type="EMBL" id="MFC4911362.1"/>
    </source>
</evidence>
<dbReference type="InterPro" id="IPR029058">
    <property type="entry name" value="AB_hydrolase_fold"/>
</dbReference>
<comment type="caution">
    <text evidence="5">The sequence shown here is derived from an EMBL/GenBank/DDBJ whole genome shotgun (WGS) entry which is preliminary data.</text>
</comment>
<keyword evidence="3" id="KW-0378">Hydrolase</keyword>
<dbReference type="Pfam" id="PF05576">
    <property type="entry name" value="Peptidase_S37"/>
    <property type="match status" value="1"/>
</dbReference>
<evidence type="ECO:0000256" key="2">
    <source>
        <dbReference type="ARBA" id="ARBA00022729"/>
    </source>
</evidence>
<gene>
    <name evidence="5" type="ORF">ACFPCY_28930</name>
</gene>
<dbReference type="Gene3D" id="3.40.50.1820">
    <property type="entry name" value="alpha/beta hydrolase"/>
    <property type="match status" value="1"/>
</dbReference>
<evidence type="ECO:0000256" key="3">
    <source>
        <dbReference type="ARBA" id="ARBA00022801"/>
    </source>
</evidence>
<feature type="chain" id="PRO_5045849597" evidence="4">
    <location>
        <begin position="31"/>
        <end position="472"/>
    </location>
</feature>
<evidence type="ECO:0000256" key="4">
    <source>
        <dbReference type="SAM" id="SignalP"/>
    </source>
</evidence>
<keyword evidence="6" id="KW-1185">Reference proteome</keyword>
<name>A0ABV9U8U0_9ACTN</name>
<dbReference type="PANTHER" id="PTHR11010">
    <property type="entry name" value="PROTEASE S28 PRO-X CARBOXYPEPTIDASE-RELATED"/>
    <property type="match status" value="1"/>
</dbReference>
<keyword evidence="1 5" id="KW-0645">Protease</keyword>
<organism evidence="5 6">
    <name type="scientific">Actinomadura gamaensis</name>
    <dbReference type="NCBI Taxonomy" id="1763541"/>
    <lineage>
        <taxon>Bacteria</taxon>
        <taxon>Bacillati</taxon>
        <taxon>Actinomycetota</taxon>
        <taxon>Actinomycetes</taxon>
        <taxon>Streptosporangiales</taxon>
        <taxon>Thermomonosporaceae</taxon>
        <taxon>Actinomadura</taxon>
    </lineage>
</organism>
<dbReference type="SUPFAM" id="SSF53474">
    <property type="entry name" value="alpha/beta-Hydrolases"/>
    <property type="match status" value="1"/>
</dbReference>
<sequence>MRRVSHGALSLLLAGGLTASGIGIAGAAQAAPAAAKGDILARLKAIKGMSVQEKPSTLPGYRWFWLTYKQPVDHRNPRGKWFEQRIMLEHRDASAPMVEYTSGYNTPETMFQSEPTALLNANQISVEYRYFTPSRPQNANWKYDNIWQAATDEHRIVQALKPIYGAKWINTGASKGGMTATYHKRFYPNDVAGSVVYVAPNDYDNNHDKAYDRFFQTVGTDPKCRAHVKDLAREILKRRSAMETRMKADAKANKWTFSILRTVDRAFENSVMDFEWGFWQYHLQSECASLPATNASDDDIYKVFNTVSDVSSYSDQSLQAFIPYYYQAGTQLGWPSPKFPNLHDLLRYESSYVPRTYVPRDIPMRFDNGKAMRDIDRWVRSSASHMLFLYGANDPWGSKPFRLGKGSRDSAVYVAPGMNHSGRLIAKLPDAQRAKAIADLQRWAGVAPAMKATSVVPTPMGEDPTLAQRPPL</sequence>
<reference evidence="6" key="1">
    <citation type="journal article" date="2019" name="Int. J. Syst. Evol. Microbiol.">
        <title>The Global Catalogue of Microorganisms (GCM) 10K type strain sequencing project: providing services to taxonomists for standard genome sequencing and annotation.</title>
        <authorList>
            <consortium name="The Broad Institute Genomics Platform"/>
            <consortium name="The Broad Institute Genome Sequencing Center for Infectious Disease"/>
            <person name="Wu L."/>
            <person name="Ma J."/>
        </authorList>
    </citation>
    <scope>NUCLEOTIDE SEQUENCE [LARGE SCALE GENOMIC DNA]</scope>
    <source>
        <strain evidence="6">KLKA75</strain>
    </source>
</reference>
<accession>A0ABV9U8U0</accession>
<dbReference type="GO" id="GO:0006508">
    <property type="term" value="P:proteolysis"/>
    <property type="evidence" value="ECO:0007669"/>
    <property type="project" value="UniProtKB-KW"/>
</dbReference>
<dbReference type="PANTHER" id="PTHR11010:SF38">
    <property type="entry name" value="LYSOSOMAL PRO-X CARBOXYPEPTIDASE"/>
    <property type="match status" value="1"/>
</dbReference>
<evidence type="ECO:0000313" key="6">
    <source>
        <dbReference type="Proteomes" id="UP001595872"/>
    </source>
</evidence>
<dbReference type="RefSeq" id="WP_378260192.1">
    <property type="nucleotide sequence ID" value="NZ_JBHSIT010000009.1"/>
</dbReference>
<proteinExistence type="predicted"/>
<protein>
    <submittedName>
        <fullName evidence="5">S28 family serine protease</fullName>
    </submittedName>
</protein>
<dbReference type="Proteomes" id="UP001595872">
    <property type="component" value="Unassembled WGS sequence"/>
</dbReference>
<dbReference type="EMBL" id="JBHSIT010000009">
    <property type="protein sequence ID" value="MFC4911362.1"/>
    <property type="molecule type" value="Genomic_DNA"/>
</dbReference>
<dbReference type="InterPro" id="IPR008761">
    <property type="entry name" value="Peptidase_S37"/>
</dbReference>
<evidence type="ECO:0000256" key="1">
    <source>
        <dbReference type="ARBA" id="ARBA00022670"/>
    </source>
</evidence>